<evidence type="ECO:0000313" key="2">
    <source>
        <dbReference type="EMBL" id="EOY21531.1"/>
    </source>
</evidence>
<dbReference type="AlphaFoldDB" id="A0A061FW96"/>
<reference evidence="2 3" key="1">
    <citation type="journal article" date="2013" name="Genome Biol.">
        <title>The genome sequence of the most widely cultivated cacao type and its use to identify candidate genes regulating pod color.</title>
        <authorList>
            <person name="Motamayor J.C."/>
            <person name="Mockaitis K."/>
            <person name="Schmutz J."/>
            <person name="Haiminen N."/>
            <person name="Iii D.L."/>
            <person name="Cornejo O."/>
            <person name="Findley S.D."/>
            <person name="Zheng P."/>
            <person name="Utro F."/>
            <person name="Royaert S."/>
            <person name="Saski C."/>
            <person name="Jenkins J."/>
            <person name="Podicheti R."/>
            <person name="Zhao M."/>
            <person name="Scheffler B.E."/>
            <person name="Stack J.C."/>
            <person name="Feltus F.A."/>
            <person name="Mustiga G.M."/>
            <person name="Amores F."/>
            <person name="Phillips W."/>
            <person name="Marelli J.P."/>
            <person name="May G.D."/>
            <person name="Shapiro H."/>
            <person name="Ma J."/>
            <person name="Bustamante C.D."/>
            <person name="Schnell R.J."/>
            <person name="Main D."/>
            <person name="Gilbert D."/>
            <person name="Parida L."/>
            <person name="Kuhn D.N."/>
        </authorList>
    </citation>
    <scope>NUCLEOTIDE SEQUENCE [LARGE SCALE GENOMIC DNA]</scope>
    <source>
        <strain evidence="3">cv. Matina 1-6</strain>
    </source>
</reference>
<evidence type="ECO:0000313" key="3">
    <source>
        <dbReference type="Proteomes" id="UP000026915"/>
    </source>
</evidence>
<sequence length="81" mass="8967">MRVLKQQEENRSCTKLKQLVEKQIINQSKVPTSALSEAISTDGIKALQVKITGGISATVPTFHHPCKHTNSHKRTEIKSTS</sequence>
<dbReference type="InParanoid" id="A0A061FW96"/>
<accession>A0A061FW96</accession>
<protein>
    <submittedName>
        <fullName evidence="2">Uncharacterized protein</fullName>
    </submittedName>
</protein>
<name>A0A061FW96_THECC</name>
<dbReference type="Gramene" id="EOY21531">
    <property type="protein sequence ID" value="EOY21531"/>
    <property type="gene ID" value="TCM_013246"/>
</dbReference>
<dbReference type="EMBL" id="CM001881">
    <property type="protein sequence ID" value="EOY21531.1"/>
    <property type="molecule type" value="Genomic_DNA"/>
</dbReference>
<dbReference type="Proteomes" id="UP000026915">
    <property type="component" value="Chromosome 3"/>
</dbReference>
<proteinExistence type="predicted"/>
<feature type="region of interest" description="Disordered" evidence="1">
    <location>
        <begin position="62"/>
        <end position="81"/>
    </location>
</feature>
<organism evidence="2 3">
    <name type="scientific">Theobroma cacao</name>
    <name type="common">Cacao</name>
    <name type="synonym">Cocoa</name>
    <dbReference type="NCBI Taxonomy" id="3641"/>
    <lineage>
        <taxon>Eukaryota</taxon>
        <taxon>Viridiplantae</taxon>
        <taxon>Streptophyta</taxon>
        <taxon>Embryophyta</taxon>
        <taxon>Tracheophyta</taxon>
        <taxon>Spermatophyta</taxon>
        <taxon>Magnoliopsida</taxon>
        <taxon>eudicotyledons</taxon>
        <taxon>Gunneridae</taxon>
        <taxon>Pentapetalae</taxon>
        <taxon>rosids</taxon>
        <taxon>malvids</taxon>
        <taxon>Malvales</taxon>
        <taxon>Malvaceae</taxon>
        <taxon>Byttnerioideae</taxon>
        <taxon>Theobroma</taxon>
    </lineage>
</organism>
<evidence type="ECO:0000256" key="1">
    <source>
        <dbReference type="SAM" id="MobiDB-lite"/>
    </source>
</evidence>
<keyword evidence="3" id="KW-1185">Reference proteome</keyword>
<gene>
    <name evidence="2" type="ORF">TCM_013246</name>
</gene>
<dbReference type="HOGENOM" id="CLU_2578677_0_0_1"/>